<accession>A0ABQ5XH41</accession>
<proteinExistence type="inferred from homology"/>
<dbReference type="Proteomes" id="UP001156627">
    <property type="component" value="Unassembled WGS sequence"/>
</dbReference>
<protein>
    <submittedName>
        <fullName evidence="2">Antitoxin</fullName>
    </submittedName>
</protein>
<dbReference type="EMBL" id="BSOA01000053">
    <property type="protein sequence ID" value="GLQ91015.1"/>
    <property type="molecule type" value="Genomic_DNA"/>
</dbReference>
<gene>
    <name evidence="2" type="ORF">GCM10007898_45910</name>
</gene>
<evidence type="ECO:0000313" key="3">
    <source>
        <dbReference type="Proteomes" id="UP001156627"/>
    </source>
</evidence>
<evidence type="ECO:0000256" key="1">
    <source>
        <dbReference type="ARBA" id="ARBA00009981"/>
    </source>
</evidence>
<evidence type="ECO:0000313" key="2">
    <source>
        <dbReference type="EMBL" id="GLQ91015.1"/>
    </source>
</evidence>
<keyword evidence="3" id="KW-1185">Reference proteome</keyword>
<comment type="caution">
    <text evidence="2">The sequence shown here is derived from an EMBL/GenBank/DDBJ whole genome shotgun (WGS) entry which is preliminary data.</text>
</comment>
<sequence>MIMEGNQVSKSEFKARALEFFRHVEASGESVIVTDHGKPALEVRPYRRSERHPLDVLRGSVVRYSDPMAPVDVPWEAAR</sequence>
<dbReference type="SUPFAM" id="SSF143120">
    <property type="entry name" value="YefM-like"/>
    <property type="match status" value="1"/>
</dbReference>
<name>A0ABQ5XH41_9GAMM</name>
<reference evidence="3" key="1">
    <citation type="journal article" date="2019" name="Int. J. Syst. Evol. Microbiol.">
        <title>The Global Catalogue of Microorganisms (GCM) 10K type strain sequencing project: providing services to taxonomists for standard genome sequencing and annotation.</title>
        <authorList>
            <consortium name="The Broad Institute Genomics Platform"/>
            <consortium name="The Broad Institute Genome Sequencing Center for Infectious Disease"/>
            <person name="Wu L."/>
            <person name="Ma J."/>
        </authorList>
    </citation>
    <scope>NUCLEOTIDE SEQUENCE [LARGE SCALE GENOMIC DNA]</scope>
    <source>
        <strain evidence="3">NBRC 111981</strain>
    </source>
</reference>
<organism evidence="2 3">
    <name type="scientific">Dyella flagellata</name>
    <dbReference type="NCBI Taxonomy" id="1867833"/>
    <lineage>
        <taxon>Bacteria</taxon>
        <taxon>Pseudomonadati</taxon>
        <taxon>Pseudomonadota</taxon>
        <taxon>Gammaproteobacteria</taxon>
        <taxon>Lysobacterales</taxon>
        <taxon>Rhodanobacteraceae</taxon>
        <taxon>Dyella</taxon>
    </lineage>
</organism>
<dbReference type="Gene3D" id="3.40.1620.10">
    <property type="entry name" value="YefM-like domain"/>
    <property type="match status" value="1"/>
</dbReference>
<comment type="similarity">
    <text evidence="1">Belongs to the phD/YefM antitoxin family.</text>
</comment>
<dbReference type="InterPro" id="IPR036165">
    <property type="entry name" value="YefM-like_sf"/>
</dbReference>